<name>A0ABR2V990_9PEZI</name>
<dbReference type="Gene3D" id="3.40.50.150">
    <property type="entry name" value="Vaccinia Virus protein VP39"/>
    <property type="match status" value="1"/>
</dbReference>
<accession>A0ABR2V990</accession>
<dbReference type="EMBL" id="JARVKF010000079">
    <property type="protein sequence ID" value="KAK9423432.1"/>
    <property type="molecule type" value="Genomic_DNA"/>
</dbReference>
<proteinExistence type="predicted"/>
<dbReference type="GO" id="GO:0008168">
    <property type="term" value="F:methyltransferase activity"/>
    <property type="evidence" value="ECO:0007669"/>
    <property type="project" value="UniProtKB-KW"/>
</dbReference>
<sequence length="261" mass="28583">MSTQYNSIQAPYDEIRKTSIARIEKQNVHDAVAPFIEGSRVLDLACGSGFYTKEFPKWGAGNVLGVDISAAMLTEAQRAVSNEASNSQVAFLEADCSKPVAYTGGPFQVVFGAWLLEYAPSAKDLTELFRNISLNLEPGGHFVGVTAPPTQDPAAFYEAENNARPYRSGLLMGHPTRLLEDGCAVHTQAETALGTVEFDSYHLRRDVYERAARDGGLLGTMEWNVTTVPNGFEEPIIEGESREEIESYRLVPNYGILVIAK</sequence>
<keyword evidence="5" id="KW-1185">Reference proteome</keyword>
<evidence type="ECO:0000259" key="3">
    <source>
        <dbReference type="Pfam" id="PF13649"/>
    </source>
</evidence>
<dbReference type="PANTHER" id="PTHR43861">
    <property type="entry name" value="TRANS-ACONITATE 2-METHYLTRANSFERASE-RELATED"/>
    <property type="match status" value="1"/>
</dbReference>
<evidence type="ECO:0000256" key="2">
    <source>
        <dbReference type="ARBA" id="ARBA00022679"/>
    </source>
</evidence>
<dbReference type="CDD" id="cd02440">
    <property type="entry name" value="AdoMet_MTases"/>
    <property type="match status" value="1"/>
</dbReference>
<reference evidence="4 5" key="1">
    <citation type="journal article" date="2024" name="J. Plant Pathol.">
        <title>Sequence and assembly of the genome of Seiridium unicorne, isolate CBS 538.82, causal agent of cypress canker disease.</title>
        <authorList>
            <person name="Scali E."/>
            <person name="Rocca G.D."/>
            <person name="Danti R."/>
            <person name="Garbelotto M."/>
            <person name="Barberini S."/>
            <person name="Baroncelli R."/>
            <person name="Emiliani G."/>
        </authorList>
    </citation>
    <scope>NUCLEOTIDE SEQUENCE [LARGE SCALE GENOMIC DNA]</scope>
    <source>
        <strain evidence="4 5">BM-138-508</strain>
    </source>
</reference>
<evidence type="ECO:0000256" key="1">
    <source>
        <dbReference type="ARBA" id="ARBA00022603"/>
    </source>
</evidence>
<keyword evidence="1 4" id="KW-0489">Methyltransferase</keyword>
<organism evidence="4 5">
    <name type="scientific">Seiridium unicorne</name>
    <dbReference type="NCBI Taxonomy" id="138068"/>
    <lineage>
        <taxon>Eukaryota</taxon>
        <taxon>Fungi</taxon>
        <taxon>Dikarya</taxon>
        <taxon>Ascomycota</taxon>
        <taxon>Pezizomycotina</taxon>
        <taxon>Sordariomycetes</taxon>
        <taxon>Xylariomycetidae</taxon>
        <taxon>Amphisphaeriales</taxon>
        <taxon>Sporocadaceae</taxon>
        <taxon>Seiridium</taxon>
    </lineage>
</organism>
<gene>
    <name evidence="4" type="ORF">SUNI508_04326</name>
</gene>
<evidence type="ECO:0000313" key="4">
    <source>
        <dbReference type="EMBL" id="KAK9423432.1"/>
    </source>
</evidence>
<evidence type="ECO:0000313" key="5">
    <source>
        <dbReference type="Proteomes" id="UP001408356"/>
    </source>
</evidence>
<dbReference type="GO" id="GO:0032259">
    <property type="term" value="P:methylation"/>
    <property type="evidence" value="ECO:0007669"/>
    <property type="project" value="UniProtKB-KW"/>
</dbReference>
<dbReference type="Pfam" id="PF13649">
    <property type="entry name" value="Methyltransf_25"/>
    <property type="match status" value="1"/>
</dbReference>
<dbReference type="SUPFAM" id="SSF53335">
    <property type="entry name" value="S-adenosyl-L-methionine-dependent methyltransferases"/>
    <property type="match status" value="1"/>
</dbReference>
<dbReference type="InterPro" id="IPR041698">
    <property type="entry name" value="Methyltransf_25"/>
</dbReference>
<feature type="domain" description="Methyltransferase" evidence="3">
    <location>
        <begin position="41"/>
        <end position="140"/>
    </location>
</feature>
<dbReference type="Proteomes" id="UP001408356">
    <property type="component" value="Unassembled WGS sequence"/>
</dbReference>
<comment type="caution">
    <text evidence="4">The sequence shown here is derived from an EMBL/GenBank/DDBJ whole genome shotgun (WGS) entry which is preliminary data.</text>
</comment>
<keyword evidence="2" id="KW-0808">Transferase</keyword>
<dbReference type="InterPro" id="IPR029063">
    <property type="entry name" value="SAM-dependent_MTases_sf"/>
</dbReference>
<dbReference type="PANTHER" id="PTHR43861:SF1">
    <property type="entry name" value="TRANS-ACONITATE 2-METHYLTRANSFERASE"/>
    <property type="match status" value="1"/>
</dbReference>
<protein>
    <submittedName>
        <fullName evidence="4">Methyltransferase domain-containing protein</fullName>
    </submittedName>
</protein>